<name>A0A1F8BJT1_9BACT</name>
<accession>A0A1F8BJT1</accession>
<evidence type="ECO:0000313" key="2">
    <source>
        <dbReference type="EMBL" id="OGM64334.1"/>
    </source>
</evidence>
<feature type="transmembrane region" description="Helical" evidence="1">
    <location>
        <begin position="78"/>
        <end position="103"/>
    </location>
</feature>
<sequence length="105" mass="12356">MTSINEIIEKLVQSFKIFDLRLTQAFKLYLQKLVPYKNPPFLTSYLTDFLKIIFYSLVIMIPFLFLKILHPYNRKVSIIIILLLSVIAFSVVGVFLGFFQLAWTF</sequence>
<dbReference type="Proteomes" id="UP000177060">
    <property type="component" value="Unassembled WGS sequence"/>
</dbReference>
<gene>
    <name evidence="2" type="ORF">A3A52_05360</name>
</gene>
<dbReference type="AlphaFoldDB" id="A0A1F8BJT1"/>
<organism evidence="2 3">
    <name type="scientific">Candidatus Woesebacteria bacterium RIFCSPLOWO2_01_FULL_39_14</name>
    <dbReference type="NCBI Taxonomy" id="1802518"/>
    <lineage>
        <taxon>Bacteria</taxon>
        <taxon>Candidatus Woeseibacteriota</taxon>
    </lineage>
</organism>
<reference evidence="2 3" key="1">
    <citation type="journal article" date="2016" name="Nat. Commun.">
        <title>Thousands of microbial genomes shed light on interconnected biogeochemical processes in an aquifer system.</title>
        <authorList>
            <person name="Anantharaman K."/>
            <person name="Brown C.T."/>
            <person name="Hug L.A."/>
            <person name="Sharon I."/>
            <person name="Castelle C.J."/>
            <person name="Probst A.J."/>
            <person name="Thomas B.C."/>
            <person name="Singh A."/>
            <person name="Wilkins M.J."/>
            <person name="Karaoz U."/>
            <person name="Brodie E.L."/>
            <person name="Williams K.H."/>
            <person name="Hubbard S.S."/>
            <person name="Banfield J.F."/>
        </authorList>
    </citation>
    <scope>NUCLEOTIDE SEQUENCE [LARGE SCALE GENOMIC DNA]</scope>
</reference>
<evidence type="ECO:0000313" key="3">
    <source>
        <dbReference type="Proteomes" id="UP000177060"/>
    </source>
</evidence>
<evidence type="ECO:0000256" key="1">
    <source>
        <dbReference type="SAM" id="Phobius"/>
    </source>
</evidence>
<proteinExistence type="predicted"/>
<comment type="caution">
    <text evidence="2">The sequence shown here is derived from an EMBL/GenBank/DDBJ whole genome shotgun (WGS) entry which is preliminary data.</text>
</comment>
<protein>
    <submittedName>
        <fullName evidence="2">Uncharacterized protein</fullName>
    </submittedName>
</protein>
<feature type="transmembrane region" description="Helical" evidence="1">
    <location>
        <begin position="49"/>
        <end position="66"/>
    </location>
</feature>
<dbReference type="EMBL" id="MGHE01000012">
    <property type="protein sequence ID" value="OGM64334.1"/>
    <property type="molecule type" value="Genomic_DNA"/>
</dbReference>
<keyword evidence="1" id="KW-1133">Transmembrane helix</keyword>
<keyword evidence="1" id="KW-0812">Transmembrane</keyword>
<keyword evidence="1" id="KW-0472">Membrane</keyword>